<keyword evidence="1" id="KW-0472">Membrane</keyword>
<evidence type="ECO:0000313" key="2">
    <source>
        <dbReference type="EMBL" id="MEU3787681.1"/>
    </source>
</evidence>
<keyword evidence="3" id="KW-1185">Reference proteome</keyword>
<proteinExistence type="predicted"/>
<evidence type="ECO:0000313" key="3">
    <source>
        <dbReference type="Proteomes" id="UP001550739"/>
    </source>
</evidence>
<dbReference type="Proteomes" id="UP001550739">
    <property type="component" value="Unassembled WGS sequence"/>
</dbReference>
<accession>A0ABV2ZYM6</accession>
<dbReference type="EMBL" id="JBEZVE010000049">
    <property type="protein sequence ID" value="MEU3787681.1"/>
    <property type="molecule type" value="Genomic_DNA"/>
</dbReference>
<keyword evidence="1" id="KW-0812">Transmembrane</keyword>
<feature type="transmembrane region" description="Helical" evidence="1">
    <location>
        <begin position="12"/>
        <end position="34"/>
    </location>
</feature>
<sequence>MTTAPGIAKKRLAVRVTAALATAAATFGIIAFGFTGGSANTQAADPGSLDCSHYKCHNY</sequence>
<protein>
    <submittedName>
        <fullName evidence="2">Uncharacterized protein</fullName>
    </submittedName>
</protein>
<gene>
    <name evidence="2" type="ORF">AB0E89_45470</name>
</gene>
<keyword evidence="1" id="KW-1133">Transmembrane helix</keyword>
<comment type="caution">
    <text evidence="2">The sequence shown here is derived from an EMBL/GenBank/DDBJ whole genome shotgun (WGS) entry which is preliminary data.</text>
</comment>
<dbReference type="RefSeq" id="WP_334581777.1">
    <property type="nucleotide sequence ID" value="NZ_JBEZVE010000049.1"/>
</dbReference>
<name>A0ABV2ZYM6_9ACTN</name>
<evidence type="ECO:0000256" key="1">
    <source>
        <dbReference type="SAM" id="Phobius"/>
    </source>
</evidence>
<reference evidence="2 3" key="1">
    <citation type="submission" date="2024-06" db="EMBL/GenBank/DDBJ databases">
        <title>The Natural Products Discovery Center: Release of the First 8490 Sequenced Strains for Exploring Actinobacteria Biosynthetic Diversity.</title>
        <authorList>
            <person name="Kalkreuter E."/>
            <person name="Kautsar S.A."/>
            <person name="Yang D."/>
            <person name="Bader C.D."/>
            <person name="Teijaro C.N."/>
            <person name="Fluegel L."/>
            <person name="Davis C.M."/>
            <person name="Simpson J.R."/>
            <person name="Lauterbach L."/>
            <person name="Steele A.D."/>
            <person name="Gui C."/>
            <person name="Meng S."/>
            <person name="Li G."/>
            <person name="Viehrig K."/>
            <person name="Ye F."/>
            <person name="Su P."/>
            <person name="Kiefer A.F."/>
            <person name="Nichols A."/>
            <person name="Cepeda A.J."/>
            <person name="Yan W."/>
            <person name="Fan B."/>
            <person name="Jiang Y."/>
            <person name="Adhikari A."/>
            <person name="Zheng C.-J."/>
            <person name="Schuster L."/>
            <person name="Cowan T.M."/>
            <person name="Smanski M.J."/>
            <person name="Chevrette M.G."/>
            <person name="De Carvalho L.P.S."/>
            <person name="Shen B."/>
        </authorList>
    </citation>
    <scope>NUCLEOTIDE SEQUENCE [LARGE SCALE GENOMIC DNA]</scope>
    <source>
        <strain evidence="2 3">NPDC033843</strain>
    </source>
</reference>
<organism evidence="2 3">
    <name type="scientific">Streptomyces sp. 900129855</name>
    <dbReference type="NCBI Taxonomy" id="3155129"/>
    <lineage>
        <taxon>Bacteria</taxon>
        <taxon>Bacillati</taxon>
        <taxon>Actinomycetota</taxon>
        <taxon>Actinomycetes</taxon>
        <taxon>Kitasatosporales</taxon>
        <taxon>Streptomycetaceae</taxon>
        <taxon>Streptomyces</taxon>
    </lineage>
</organism>